<feature type="transmembrane region" description="Helical" evidence="8">
    <location>
        <begin position="186"/>
        <end position="208"/>
    </location>
</feature>
<evidence type="ECO:0000313" key="11">
    <source>
        <dbReference type="EMBL" id="ADU65748.1"/>
    </source>
</evidence>
<dbReference type="SUPFAM" id="SSF47384">
    <property type="entry name" value="Homodimeric domain of signal transducing histidine kinase"/>
    <property type="match status" value="1"/>
</dbReference>
<dbReference type="GO" id="GO:0007234">
    <property type="term" value="P:osmosensory signaling via phosphorelay pathway"/>
    <property type="evidence" value="ECO:0007669"/>
    <property type="project" value="TreeGrafter"/>
</dbReference>
<dbReference type="GO" id="GO:0030295">
    <property type="term" value="F:protein kinase activator activity"/>
    <property type="evidence" value="ECO:0007669"/>
    <property type="project" value="TreeGrafter"/>
</dbReference>
<name>E6W3F5_DESIS</name>
<keyword evidence="5" id="KW-0418">Kinase</keyword>
<dbReference type="PROSITE" id="PS50109">
    <property type="entry name" value="HIS_KIN"/>
    <property type="match status" value="1"/>
</dbReference>
<dbReference type="InterPro" id="IPR036097">
    <property type="entry name" value="HisK_dim/P_sf"/>
</dbReference>
<dbReference type="Gene3D" id="2.60.40.2380">
    <property type="match status" value="1"/>
</dbReference>
<proteinExistence type="predicted"/>
<dbReference type="GO" id="GO:0000156">
    <property type="term" value="F:phosphorelay response regulator activity"/>
    <property type="evidence" value="ECO:0007669"/>
    <property type="project" value="TreeGrafter"/>
</dbReference>
<keyword evidence="12" id="KW-1185">Reference proteome</keyword>
<reference evidence="11 12" key="1">
    <citation type="submission" date="2010-12" db="EMBL/GenBank/DDBJ databases">
        <title>Complete sequence of Desulfurispirillum indicum S5.</title>
        <authorList>
            <consortium name="US DOE Joint Genome Institute"/>
            <person name="Lucas S."/>
            <person name="Copeland A."/>
            <person name="Lapidus A."/>
            <person name="Cheng J.-F."/>
            <person name="Goodwin L."/>
            <person name="Pitluck S."/>
            <person name="Chertkov O."/>
            <person name="Held B."/>
            <person name="Detter J.C."/>
            <person name="Han C."/>
            <person name="Tapia R."/>
            <person name="Land M."/>
            <person name="Hauser L."/>
            <person name="Kyrpides N."/>
            <person name="Ivanova N."/>
            <person name="Mikhailova N."/>
            <person name="Haggblom M."/>
            <person name="Rauschenbach I."/>
            <person name="Bini E."/>
            <person name="Woyke T."/>
        </authorList>
    </citation>
    <scope>NUCLEOTIDE SEQUENCE [LARGE SCALE GENOMIC DNA]</scope>
    <source>
        <strain evidence="12">ATCC BAA-1389 / DSM 22839 / S5</strain>
    </source>
</reference>
<feature type="transmembrane region" description="Helical" evidence="8">
    <location>
        <begin position="282"/>
        <end position="301"/>
    </location>
</feature>
<evidence type="ECO:0000256" key="7">
    <source>
        <dbReference type="ARBA" id="ARBA00023012"/>
    </source>
</evidence>
<dbReference type="InParanoid" id="E6W3F5"/>
<dbReference type="PANTHER" id="PTHR42878:SF7">
    <property type="entry name" value="SENSOR HISTIDINE KINASE GLRK"/>
    <property type="match status" value="1"/>
</dbReference>
<dbReference type="InterPro" id="IPR050351">
    <property type="entry name" value="BphY/WalK/GraS-like"/>
</dbReference>
<dbReference type="KEGG" id="din:Selin_1013"/>
<dbReference type="RefSeq" id="WP_013505631.1">
    <property type="nucleotide sequence ID" value="NC_014836.1"/>
</dbReference>
<protein>
    <recommendedName>
        <fullName evidence="2">histidine kinase</fullName>
        <ecNumber evidence="2">2.7.13.3</ecNumber>
    </recommendedName>
</protein>
<comment type="catalytic activity">
    <reaction evidence="1">
        <text>ATP + protein L-histidine = ADP + protein N-phospho-L-histidine.</text>
        <dbReference type="EC" id="2.7.13.3"/>
    </reaction>
</comment>
<sequence length="654" mass="73729">MRSAGTAFARTLLLLILVLAHTPAFAASQLPFDVTHLHNTHSLVERMEFLYDPLAEHNYRDIMASDTWQALPASYLGYSSRPVWTRVTISNSAPRNRAVILWNTRPLVQHVDVYIVDEDTLLEHHRLGYMNQAEPSNTSPFNSFLLKLTPDQTVTIYTRTQTAAEVDVEWLVSTVTDFSREAIKRYLFWGVYLGLLFAFILYSAISSFDLRQPKFLAHFSFCVVSLFFVLAYSGITRFADFGIPNTYWFYSMWVLGYGGYIAVILFVMYFFRTSSTMPGMHVWLQVLLMATSLLVLLWLAAPSLPSIYALTPQMASFNLLLYLTFFAVAWHAVKRRQSGALIFLSGQGLVLLLSAVLFFVGESGIIEHLNYVTLAIPLNIFLHITSISLAIGKDGRDGRYELESQKQSMLNQSRFAVIGRSLGMIAHQWRTPLARLGALLSELQTYLEPARTADDHTQRIREVIIPRMRESVAFMGSTVDDFRNFYSSGSTREEFFPDRTIKQVLLMLKEIPLFQRTSVHCHAPDEALCMLGYPGAFAHVLMILLENALDTFSERNTADPSLHISWQQRENTLILQVEDNGGGICIHPVEKIFSSFISSKVHKGMGMGLSIARMLVEERMGGTIQAGNTGRGALFTVTLPLRGSAPLNDSKHVE</sequence>
<dbReference type="eggNOG" id="COG4191">
    <property type="taxonomic scope" value="Bacteria"/>
</dbReference>
<keyword evidence="4" id="KW-0547">Nucleotide-binding</keyword>
<keyword evidence="7" id="KW-0902">Two-component regulatory system</keyword>
<dbReference type="Gene3D" id="3.30.565.10">
    <property type="entry name" value="Histidine kinase-like ATPase, C-terminal domain"/>
    <property type="match status" value="1"/>
</dbReference>
<accession>E6W3F5</accession>
<organism evidence="11 12">
    <name type="scientific">Desulfurispirillum indicum (strain ATCC BAA-1389 / DSM 22839 / S5)</name>
    <dbReference type="NCBI Taxonomy" id="653733"/>
    <lineage>
        <taxon>Bacteria</taxon>
        <taxon>Pseudomonadati</taxon>
        <taxon>Chrysiogenota</taxon>
        <taxon>Chrysiogenia</taxon>
        <taxon>Chrysiogenales</taxon>
        <taxon>Chrysiogenaceae</taxon>
        <taxon>Desulfurispirillum</taxon>
    </lineage>
</organism>
<dbReference type="InterPro" id="IPR003594">
    <property type="entry name" value="HATPase_dom"/>
</dbReference>
<dbReference type="Proteomes" id="UP000002572">
    <property type="component" value="Chromosome"/>
</dbReference>
<evidence type="ECO:0000313" key="12">
    <source>
        <dbReference type="Proteomes" id="UP000002572"/>
    </source>
</evidence>
<dbReference type="PRINTS" id="PR00344">
    <property type="entry name" value="BCTRLSENSOR"/>
</dbReference>
<evidence type="ECO:0000256" key="2">
    <source>
        <dbReference type="ARBA" id="ARBA00012438"/>
    </source>
</evidence>
<dbReference type="SUPFAM" id="SSF55874">
    <property type="entry name" value="ATPase domain of HSP90 chaperone/DNA topoisomerase II/histidine kinase"/>
    <property type="match status" value="1"/>
</dbReference>
<gene>
    <name evidence="11" type="ordered locus">Selin_1013</name>
</gene>
<evidence type="ECO:0000259" key="10">
    <source>
        <dbReference type="PROSITE" id="PS50109"/>
    </source>
</evidence>
<keyword evidence="6 11" id="KW-0067">ATP-binding</keyword>
<evidence type="ECO:0000256" key="9">
    <source>
        <dbReference type="SAM" id="SignalP"/>
    </source>
</evidence>
<feature type="chain" id="PRO_5003214275" description="histidine kinase" evidence="9">
    <location>
        <begin position="27"/>
        <end position="654"/>
    </location>
</feature>
<evidence type="ECO:0000256" key="1">
    <source>
        <dbReference type="ARBA" id="ARBA00000085"/>
    </source>
</evidence>
<keyword evidence="8" id="KW-0812">Transmembrane</keyword>
<dbReference type="STRING" id="653733.Selin_1013"/>
<feature type="domain" description="Histidine kinase" evidence="10">
    <location>
        <begin position="424"/>
        <end position="643"/>
    </location>
</feature>
<dbReference type="Pfam" id="PF07696">
    <property type="entry name" value="7TMR-DISMED2"/>
    <property type="match status" value="1"/>
</dbReference>
<dbReference type="GO" id="GO:0005524">
    <property type="term" value="F:ATP binding"/>
    <property type="evidence" value="ECO:0007669"/>
    <property type="project" value="UniProtKB-KW"/>
</dbReference>
<feature type="transmembrane region" description="Helical" evidence="8">
    <location>
        <begin position="247"/>
        <end position="270"/>
    </location>
</feature>
<dbReference type="OrthoDB" id="5344284at2"/>
<feature type="transmembrane region" description="Helical" evidence="8">
    <location>
        <begin position="313"/>
        <end position="333"/>
    </location>
</feature>
<evidence type="ECO:0000256" key="3">
    <source>
        <dbReference type="ARBA" id="ARBA00022679"/>
    </source>
</evidence>
<evidence type="ECO:0000256" key="5">
    <source>
        <dbReference type="ARBA" id="ARBA00022777"/>
    </source>
</evidence>
<keyword evidence="9" id="KW-0732">Signal</keyword>
<feature type="transmembrane region" description="Helical" evidence="8">
    <location>
        <begin position="215"/>
        <end position="235"/>
    </location>
</feature>
<dbReference type="EC" id="2.7.13.3" evidence="2"/>
<evidence type="ECO:0000256" key="6">
    <source>
        <dbReference type="ARBA" id="ARBA00022840"/>
    </source>
</evidence>
<evidence type="ECO:0000256" key="8">
    <source>
        <dbReference type="SAM" id="Phobius"/>
    </source>
</evidence>
<dbReference type="Gene3D" id="1.10.287.130">
    <property type="match status" value="1"/>
</dbReference>
<feature type="transmembrane region" description="Helical" evidence="8">
    <location>
        <begin position="340"/>
        <end position="359"/>
    </location>
</feature>
<feature type="signal peptide" evidence="9">
    <location>
        <begin position="1"/>
        <end position="26"/>
    </location>
</feature>
<dbReference type="GO" id="GO:0000155">
    <property type="term" value="F:phosphorelay sensor kinase activity"/>
    <property type="evidence" value="ECO:0007669"/>
    <property type="project" value="InterPro"/>
</dbReference>
<dbReference type="InterPro" id="IPR005467">
    <property type="entry name" value="His_kinase_dom"/>
</dbReference>
<dbReference type="InterPro" id="IPR036890">
    <property type="entry name" value="HATPase_C_sf"/>
</dbReference>
<keyword evidence="8" id="KW-0472">Membrane</keyword>
<dbReference type="HOGENOM" id="CLU_027703_0_0_0"/>
<feature type="transmembrane region" description="Helical" evidence="8">
    <location>
        <begin position="371"/>
        <end position="391"/>
    </location>
</feature>
<dbReference type="PANTHER" id="PTHR42878">
    <property type="entry name" value="TWO-COMPONENT HISTIDINE KINASE"/>
    <property type="match status" value="1"/>
</dbReference>
<dbReference type="AlphaFoldDB" id="E6W3F5"/>
<keyword evidence="3" id="KW-0808">Transferase</keyword>
<dbReference type="SMART" id="SM00387">
    <property type="entry name" value="HATPase_c"/>
    <property type="match status" value="1"/>
</dbReference>
<dbReference type="InterPro" id="IPR011623">
    <property type="entry name" value="7TMR_DISM_rcpt_extracell_dom1"/>
</dbReference>
<keyword evidence="8" id="KW-1133">Transmembrane helix</keyword>
<dbReference type="Pfam" id="PF07695">
    <property type="entry name" value="7TMR-DISM_7TM"/>
    <property type="match status" value="1"/>
</dbReference>
<dbReference type="Pfam" id="PF02518">
    <property type="entry name" value="HATPase_c"/>
    <property type="match status" value="1"/>
</dbReference>
<dbReference type="EMBL" id="CP002432">
    <property type="protein sequence ID" value="ADU65748.1"/>
    <property type="molecule type" value="Genomic_DNA"/>
</dbReference>
<evidence type="ECO:0000256" key="4">
    <source>
        <dbReference type="ARBA" id="ARBA00022741"/>
    </source>
</evidence>
<dbReference type="InterPro" id="IPR004358">
    <property type="entry name" value="Sig_transdc_His_kin-like_C"/>
</dbReference>
<dbReference type="InterPro" id="IPR011622">
    <property type="entry name" value="7TMR_DISM_rcpt_extracell_dom2"/>
</dbReference>